<evidence type="ECO:0000256" key="1">
    <source>
        <dbReference type="SAM" id="MobiDB-lite"/>
    </source>
</evidence>
<proteinExistence type="predicted"/>
<dbReference type="EMBL" id="JARJCM010000068">
    <property type="protein sequence ID" value="KAJ7033063.1"/>
    <property type="molecule type" value="Genomic_DNA"/>
</dbReference>
<dbReference type="Proteomes" id="UP001218188">
    <property type="component" value="Unassembled WGS sequence"/>
</dbReference>
<comment type="caution">
    <text evidence="2">The sequence shown here is derived from an EMBL/GenBank/DDBJ whole genome shotgun (WGS) entry which is preliminary data.</text>
</comment>
<name>A0AAD6SVA0_9AGAR</name>
<dbReference type="AlphaFoldDB" id="A0AAD6SVA0"/>
<keyword evidence="3" id="KW-1185">Reference proteome</keyword>
<feature type="compositionally biased region" description="Low complexity" evidence="1">
    <location>
        <begin position="143"/>
        <end position="158"/>
    </location>
</feature>
<sequence length="212" mass="22140">MFTTQPSITSGAPWEEEDIKHEEEDIKHKEGTLLCIPGHSFPASTIPGTGRPPPSPLYATVLKLRSLCPPFPSRPTAASTRRVCLRARGAALSLPDPTSQDDTPPQLATPPRRRRPASAKVVCSAADRVAALSPPTACPVPLSQTSSTTSPATTSSARHASEATPPPPSCPRPAVQPSRPLALPTIRASDYNDHSRAPPATCTAAAGAISVP</sequence>
<feature type="compositionally biased region" description="Low complexity" evidence="1">
    <location>
        <begin position="197"/>
        <end position="212"/>
    </location>
</feature>
<feature type="compositionally biased region" description="Polar residues" evidence="1">
    <location>
        <begin position="1"/>
        <end position="10"/>
    </location>
</feature>
<protein>
    <submittedName>
        <fullName evidence="2">Uncharacterized protein</fullName>
    </submittedName>
</protein>
<reference evidence="2" key="1">
    <citation type="submission" date="2023-03" db="EMBL/GenBank/DDBJ databases">
        <title>Massive genome expansion in bonnet fungi (Mycena s.s.) driven by repeated elements and novel gene families across ecological guilds.</title>
        <authorList>
            <consortium name="Lawrence Berkeley National Laboratory"/>
            <person name="Harder C.B."/>
            <person name="Miyauchi S."/>
            <person name="Viragh M."/>
            <person name="Kuo A."/>
            <person name="Thoen E."/>
            <person name="Andreopoulos B."/>
            <person name="Lu D."/>
            <person name="Skrede I."/>
            <person name="Drula E."/>
            <person name="Henrissat B."/>
            <person name="Morin E."/>
            <person name="Kohler A."/>
            <person name="Barry K."/>
            <person name="LaButti K."/>
            <person name="Morin E."/>
            <person name="Salamov A."/>
            <person name="Lipzen A."/>
            <person name="Mereny Z."/>
            <person name="Hegedus B."/>
            <person name="Baldrian P."/>
            <person name="Stursova M."/>
            <person name="Weitz H."/>
            <person name="Taylor A."/>
            <person name="Grigoriev I.V."/>
            <person name="Nagy L.G."/>
            <person name="Martin F."/>
            <person name="Kauserud H."/>
        </authorList>
    </citation>
    <scope>NUCLEOTIDE SEQUENCE</scope>
    <source>
        <strain evidence="2">CBHHK200</strain>
    </source>
</reference>
<accession>A0AAD6SVA0</accession>
<feature type="compositionally biased region" description="Low complexity" evidence="1">
    <location>
        <begin position="93"/>
        <end position="106"/>
    </location>
</feature>
<feature type="region of interest" description="Disordered" evidence="1">
    <location>
        <begin position="1"/>
        <end position="28"/>
    </location>
</feature>
<organism evidence="2 3">
    <name type="scientific">Mycena alexandri</name>
    <dbReference type="NCBI Taxonomy" id="1745969"/>
    <lineage>
        <taxon>Eukaryota</taxon>
        <taxon>Fungi</taxon>
        <taxon>Dikarya</taxon>
        <taxon>Basidiomycota</taxon>
        <taxon>Agaricomycotina</taxon>
        <taxon>Agaricomycetes</taxon>
        <taxon>Agaricomycetidae</taxon>
        <taxon>Agaricales</taxon>
        <taxon>Marasmiineae</taxon>
        <taxon>Mycenaceae</taxon>
        <taxon>Mycena</taxon>
    </lineage>
</organism>
<evidence type="ECO:0000313" key="3">
    <source>
        <dbReference type="Proteomes" id="UP001218188"/>
    </source>
</evidence>
<feature type="compositionally biased region" description="Basic and acidic residues" evidence="1">
    <location>
        <begin position="18"/>
        <end position="28"/>
    </location>
</feature>
<feature type="region of interest" description="Disordered" evidence="1">
    <location>
        <begin position="134"/>
        <end position="212"/>
    </location>
</feature>
<gene>
    <name evidence="2" type="ORF">C8F04DRAFT_1396289</name>
</gene>
<feature type="region of interest" description="Disordered" evidence="1">
    <location>
        <begin position="91"/>
        <end position="121"/>
    </location>
</feature>
<evidence type="ECO:0000313" key="2">
    <source>
        <dbReference type="EMBL" id="KAJ7033063.1"/>
    </source>
</evidence>